<sequence length="469" mass="52707">MPATRPGEWLDPASGLGLGLDDVQPGTFNMTISTDRYTCPDYAARERGSIWMRTWQIAGRVEDLPKPGDWKKYEILDQSFIIVRGKDDVLRGFVNACRHRGNALCTTDTGNAKRGFLCQYHLWSYDLEGKLKGLLRENLAGPIDKTENSLLQVSVDTFAGFIFLNPDPDAAPLREYLGEDVVSLLEPYNIEQFTTVMDVTEAIECNWKVVMDAFEEGYHINGIHPQLLQVLHINPKTARYRFFENHSVAMAPFEVVGAGVQDQVAGILALPETFPGTVAVIPRFQELIAPYQDSDGNVAFPDGVTARALLQQATREVLTGMGLDVSRLTDDQMVDNQGWVLFPNYFMTVRAGECHVIMSVPHPDGDPNRCIWHVASYMYVPQDFRDAVRAEALVVDTPGSYKYFEALQQDYEQMPRQQKGLRNDRLDHMSLVKEEVVIAHYHSVVDRHLADSVTADTARSTSSVKESRD</sequence>
<evidence type="ECO:0000256" key="5">
    <source>
        <dbReference type="ARBA" id="ARBA00023004"/>
    </source>
</evidence>
<evidence type="ECO:0000313" key="9">
    <source>
        <dbReference type="Proteomes" id="UP001172687"/>
    </source>
</evidence>
<evidence type="ECO:0000313" key="8">
    <source>
        <dbReference type="EMBL" id="MDN4518336.1"/>
    </source>
</evidence>
<evidence type="ECO:0000256" key="3">
    <source>
        <dbReference type="ARBA" id="ARBA00022723"/>
    </source>
</evidence>
<dbReference type="InterPro" id="IPR015879">
    <property type="entry name" value="Ring_hydroxy_dOase_asu_C_dom"/>
</dbReference>
<dbReference type="Pfam" id="PF00355">
    <property type="entry name" value="Rieske"/>
    <property type="match status" value="1"/>
</dbReference>
<dbReference type="InterPro" id="IPR017941">
    <property type="entry name" value="Rieske_2Fe-2S"/>
</dbReference>
<dbReference type="Proteomes" id="UP001172687">
    <property type="component" value="Unassembled WGS sequence"/>
</dbReference>
<accession>A0ABT8HC39</accession>
<keyword evidence="5" id="KW-0408">Iron</keyword>
<dbReference type="SUPFAM" id="SSF55961">
    <property type="entry name" value="Bet v1-like"/>
    <property type="match status" value="1"/>
</dbReference>
<evidence type="ECO:0000256" key="1">
    <source>
        <dbReference type="ARBA" id="ARBA00001962"/>
    </source>
</evidence>
<dbReference type="InterPro" id="IPR036922">
    <property type="entry name" value="Rieske_2Fe-2S_sf"/>
</dbReference>
<comment type="cofactor">
    <cofactor evidence="1">
        <name>Fe cation</name>
        <dbReference type="ChEBI" id="CHEBI:24875"/>
    </cofactor>
</comment>
<evidence type="ECO:0000256" key="2">
    <source>
        <dbReference type="ARBA" id="ARBA00022714"/>
    </source>
</evidence>
<dbReference type="SUPFAM" id="SSF50022">
    <property type="entry name" value="ISP domain"/>
    <property type="match status" value="1"/>
</dbReference>
<proteinExistence type="predicted"/>
<dbReference type="Pfam" id="PF00848">
    <property type="entry name" value="Ring_hydroxyl_A"/>
    <property type="match status" value="1"/>
</dbReference>
<keyword evidence="6" id="KW-0411">Iron-sulfur</keyword>
<dbReference type="GO" id="GO:0051213">
    <property type="term" value="F:dioxygenase activity"/>
    <property type="evidence" value="ECO:0007669"/>
    <property type="project" value="UniProtKB-KW"/>
</dbReference>
<dbReference type="Gene3D" id="2.102.10.10">
    <property type="entry name" value="Rieske [2Fe-2S] iron-sulphur domain"/>
    <property type="match status" value="1"/>
</dbReference>
<name>A0ABT8HC39_MYCAO</name>
<keyword evidence="3" id="KW-0479">Metal-binding</keyword>
<feature type="domain" description="Rieske" evidence="7">
    <location>
        <begin position="55"/>
        <end position="153"/>
    </location>
</feature>
<dbReference type="InterPro" id="IPR001663">
    <property type="entry name" value="Rng_hydr_dOase-A"/>
</dbReference>
<gene>
    <name evidence="8" type="ORF">QYF68_10925</name>
</gene>
<dbReference type="CDD" id="cd08882">
    <property type="entry name" value="RHO_alpha_C_MupW-like"/>
    <property type="match status" value="1"/>
</dbReference>
<keyword evidence="8" id="KW-0223">Dioxygenase</keyword>
<reference evidence="8" key="1">
    <citation type="submission" date="2023-07" db="EMBL/GenBank/DDBJ databases">
        <title>Degradation of tert-butanol by M. austroafricanum TBA100.</title>
        <authorList>
            <person name="Helbich S."/>
            <person name="Vainshtein Y."/>
        </authorList>
    </citation>
    <scope>NUCLEOTIDE SEQUENCE</scope>
    <source>
        <strain evidence="8">TBA100</strain>
    </source>
</reference>
<keyword evidence="4" id="KW-0560">Oxidoreductase</keyword>
<dbReference type="RefSeq" id="WP_011781474.1">
    <property type="nucleotide sequence ID" value="NZ_CP070380.1"/>
</dbReference>
<dbReference type="PANTHER" id="PTHR43756">
    <property type="entry name" value="CHOLINE MONOOXYGENASE, CHLOROPLASTIC"/>
    <property type="match status" value="1"/>
</dbReference>
<keyword evidence="9" id="KW-1185">Reference proteome</keyword>
<evidence type="ECO:0000256" key="4">
    <source>
        <dbReference type="ARBA" id="ARBA00023002"/>
    </source>
</evidence>
<dbReference type="PROSITE" id="PS51296">
    <property type="entry name" value="RIESKE"/>
    <property type="match status" value="1"/>
</dbReference>
<evidence type="ECO:0000259" key="7">
    <source>
        <dbReference type="PROSITE" id="PS51296"/>
    </source>
</evidence>
<dbReference type="PRINTS" id="PR00090">
    <property type="entry name" value="RNGDIOXGNASE"/>
</dbReference>
<dbReference type="PANTHER" id="PTHR43756:SF5">
    <property type="entry name" value="CHOLINE MONOOXYGENASE, CHLOROPLASTIC"/>
    <property type="match status" value="1"/>
</dbReference>
<organism evidence="8 9">
    <name type="scientific">Mycolicibacterium austroafricanum</name>
    <name type="common">Mycobacterium austroafricanum</name>
    <dbReference type="NCBI Taxonomy" id="39687"/>
    <lineage>
        <taxon>Bacteria</taxon>
        <taxon>Bacillati</taxon>
        <taxon>Actinomycetota</taxon>
        <taxon>Actinomycetes</taxon>
        <taxon>Mycobacteriales</taxon>
        <taxon>Mycobacteriaceae</taxon>
        <taxon>Mycolicibacterium</taxon>
    </lineage>
</organism>
<dbReference type="CDD" id="cd03469">
    <property type="entry name" value="Rieske_RO_Alpha_N"/>
    <property type="match status" value="1"/>
</dbReference>
<dbReference type="EMBL" id="JAUHTC010000039">
    <property type="protein sequence ID" value="MDN4518336.1"/>
    <property type="molecule type" value="Genomic_DNA"/>
</dbReference>
<evidence type="ECO:0000256" key="6">
    <source>
        <dbReference type="ARBA" id="ARBA00023014"/>
    </source>
</evidence>
<protein>
    <submittedName>
        <fullName evidence="8">Aromatic ring-hydroxylating dioxygenase subunit alpha</fullName>
    </submittedName>
</protein>
<comment type="caution">
    <text evidence="8">The sequence shown here is derived from an EMBL/GenBank/DDBJ whole genome shotgun (WGS) entry which is preliminary data.</text>
</comment>
<keyword evidence="2" id="KW-0001">2Fe-2S</keyword>
<dbReference type="Gene3D" id="3.90.380.10">
    <property type="entry name" value="Naphthalene 1,2-dioxygenase Alpha Subunit, Chain A, domain 1"/>
    <property type="match status" value="1"/>
</dbReference>